<dbReference type="PROSITE" id="PS00486">
    <property type="entry name" value="DNA_MISMATCH_REPAIR_2"/>
    <property type="match status" value="1"/>
</dbReference>
<dbReference type="AlphaFoldDB" id="A0A0N0P6K5"/>
<dbReference type="GO" id="GO:0005524">
    <property type="term" value="F:ATP binding"/>
    <property type="evidence" value="ECO:0007669"/>
    <property type="project" value="UniProtKB-KW"/>
</dbReference>
<dbReference type="InterPro" id="IPR017261">
    <property type="entry name" value="DNA_mismatch_repair_MutS/MSH"/>
</dbReference>
<comment type="caution">
    <text evidence="8">The sequence shown here is derived from an EMBL/GenBank/DDBJ whole genome shotgun (WGS) entry which is preliminary data.</text>
</comment>
<dbReference type="Pfam" id="PF00488">
    <property type="entry name" value="MutS_V"/>
    <property type="match status" value="1"/>
</dbReference>
<evidence type="ECO:0000313" key="9">
    <source>
        <dbReference type="Proteomes" id="UP000038009"/>
    </source>
</evidence>
<dbReference type="PANTHER" id="PTHR11361">
    <property type="entry name" value="DNA MISMATCH REPAIR PROTEIN MUTS FAMILY MEMBER"/>
    <property type="match status" value="1"/>
</dbReference>
<dbReference type="SUPFAM" id="SSF52540">
    <property type="entry name" value="P-loop containing nucleoside triphosphate hydrolases"/>
    <property type="match status" value="1"/>
</dbReference>
<dbReference type="SUPFAM" id="SSF55271">
    <property type="entry name" value="DNA repair protein MutS, domain I"/>
    <property type="match status" value="1"/>
</dbReference>
<dbReference type="GO" id="GO:0030983">
    <property type="term" value="F:mismatched DNA binding"/>
    <property type="evidence" value="ECO:0007669"/>
    <property type="project" value="InterPro"/>
</dbReference>
<proteinExistence type="inferred from homology"/>
<keyword evidence="3" id="KW-0227">DNA damage</keyword>
<dbReference type="InterPro" id="IPR036187">
    <property type="entry name" value="DNA_mismatch_repair_MutS_sf"/>
</dbReference>
<dbReference type="SMART" id="SM00533">
    <property type="entry name" value="MUTSd"/>
    <property type="match status" value="1"/>
</dbReference>
<feature type="domain" description="DNA mismatch repair proteins mutS family" evidence="7">
    <location>
        <begin position="854"/>
        <end position="870"/>
    </location>
</feature>
<sequence length="1035" mass="113074">MSQLLLNDSNDDTSSVSFTYSFLEGIDPSAPPTTITIPNKFLDAMANMERQYWDIKSKHYNVIIFFKKGKFYELYDYDAVIANREFGLKMVFDTTNRGKMRLAGVPEQSLTEWARLFVFRGYKVGRVEQMKEGEGEMTGAKLKVVPRELIEVLTPGTLKDPAMLSDHRALFVLSLIPVLEREEVAIDAFAVDLSRRVALRCKCLSLTSSTVVEQRGAGSVSTCKLEKTEDVALRDATLRALSTLLQQLDPKEVIMLDTNCFSQSSGATWSFLKWSETVSKWVSSEGYIVESIPLVSSVDGEDFPAAEKVMAYYFTSLRLRNEIAFFKDATDYTAHLTHVADSGAPSHCITDAADEAKGRTTSLLDYERRFDKGLILDATTVSNLEVLTNLHDGTDKHSLQECLNYCSTNGGRRLFRSWLLRPSSNARVIEARQAAVRFCAQFNLSSSLMAVEEPVQVGEKRSRSGESFGAFAAVVSVDFERFLSRLSDMKQSDTQNISYVDPMIQYKKNLGIILSTVHALSAMVGWGQLFLARCREVASGQGVGVPPLLEGHLKNIVAAESSTRVIESLFDHQAAEETGMLIPSPGTSSVYDAAAERLEQIETRLDGVRLQLQRDIFGGAQVHFSDLGKDLFLLEVSVNDAPKVTPRGLVERARSARSVKYVVSSIESLVEAHREATASKAGALLAVLCQVAERICDEFPRLFTASSSLSYVDCLFNLARLQERFPTVCYPEIVVEGSSQSSVASMRGWDLVHPLLAAQNPVPNTVCLDSSEGRVLLLTGPNMAGKSTLMRTVAINVLLAQLGGPVLGTRMELVPVDRIFTRIGARDASHKGQSTLYVELSETAEILRSATARSLCLVDELGRGTSTHDGMAIAYATLRALTEAPLAAPLTIFSTHYHALAMEQARVSSAATAQIHAPTVQMGYMDFVLKSESPQPAAAAATTAASESTTPGTPFGDDDGENTSRSCAPASALTSVVFLYRLVRGICARSYGVEVALMAGIPTALVHLAKSKSDALSRNTAFQEDLHCLGKLTRL</sequence>
<evidence type="ECO:0000256" key="2">
    <source>
        <dbReference type="ARBA" id="ARBA00022741"/>
    </source>
</evidence>
<dbReference type="Proteomes" id="UP000038009">
    <property type="component" value="Unassembled WGS sequence"/>
</dbReference>
<feature type="region of interest" description="Disordered" evidence="6">
    <location>
        <begin position="938"/>
        <end position="966"/>
    </location>
</feature>
<dbReference type="OrthoDB" id="10252754at2759"/>
<dbReference type="FunFam" id="1.10.1420.10:FF:000068">
    <property type="entry name" value="Putative mismatch repair protein MSH8"/>
    <property type="match status" value="1"/>
</dbReference>
<dbReference type="InterPro" id="IPR007695">
    <property type="entry name" value="DNA_mismatch_repair_MutS-lik_N"/>
</dbReference>
<keyword evidence="2" id="KW-0547">Nucleotide-binding</keyword>
<feature type="compositionally biased region" description="Low complexity" evidence="6">
    <location>
        <begin position="938"/>
        <end position="954"/>
    </location>
</feature>
<protein>
    <submittedName>
        <fullName evidence="8">Putative mismatch repair protein MSH8</fullName>
    </submittedName>
</protein>
<keyword evidence="4" id="KW-0067">ATP-binding</keyword>
<name>A0A0N0P6K5_LEPSE</name>
<organism evidence="8 9">
    <name type="scientific">Leptomonas seymouri</name>
    <dbReference type="NCBI Taxonomy" id="5684"/>
    <lineage>
        <taxon>Eukaryota</taxon>
        <taxon>Discoba</taxon>
        <taxon>Euglenozoa</taxon>
        <taxon>Kinetoplastea</taxon>
        <taxon>Metakinetoplastina</taxon>
        <taxon>Trypanosomatida</taxon>
        <taxon>Trypanosomatidae</taxon>
        <taxon>Leishmaniinae</taxon>
        <taxon>Leptomonas</taxon>
    </lineage>
</organism>
<evidence type="ECO:0000256" key="6">
    <source>
        <dbReference type="SAM" id="MobiDB-lite"/>
    </source>
</evidence>
<keyword evidence="9" id="KW-1185">Reference proteome</keyword>
<evidence type="ECO:0000256" key="5">
    <source>
        <dbReference type="ARBA" id="ARBA00023125"/>
    </source>
</evidence>
<dbReference type="VEuPathDB" id="TriTrypDB:Lsey_0075_0080"/>
<dbReference type="InterPro" id="IPR016151">
    <property type="entry name" value="DNA_mismatch_repair_MutS_N"/>
</dbReference>
<keyword evidence="5" id="KW-0238">DNA-binding</keyword>
<dbReference type="InterPro" id="IPR045076">
    <property type="entry name" value="MutS"/>
</dbReference>
<dbReference type="FunFam" id="3.40.50.300:FF:003151">
    <property type="entry name" value="Mismatch repair protein MSH8, putative"/>
    <property type="match status" value="1"/>
</dbReference>
<accession>A0A0N0P6K5</accession>
<dbReference type="Gene3D" id="1.10.1420.10">
    <property type="match status" value="2"/>
</dbReference>
<dbReference type="SUPFAM" id="SSF48334">
    <property type="entry name" value="DNA repair protein MutS, domain III"/>
    <property type="match status" value="1"/>
</dbReference>
<dbReference type="Pfam" id="PF05192">
    <property type="entry name" value="MutS_III"/>
    <property type="match status" value="1"/>
</dbReference>
<comment type="similarity">
    <text evidence="1">Belongs to the DNA mismatch repair MutS family.</text>
</comment>
<evidence type="ECO:0000256" key="4">
    <source>
        <dbReference type="ARBA" id="ARBA00022840"/>
    </source>
</evidence>
<dbReference type="InterPro" id="IPR007696">
    <property type="entry name" value="DNA_mismatch_repair_MutS_core"/>
</dbReference>
<evidence type="ECO:0000259" key="7">
    <source>
        <dbReference type="PROSITE" id="PS00486"/>
    </source>
</evidence>
<dbReference type="GO" id="GO:0006298">
    <property type="term" value="P:mismatch repair"/>
    <property type="evidence" value="ECO:0007669"/>
    <property type="project" value="InterPro"/>
</dbReference>
<dbReference type="OMA" id="YWTPNIK"/>
<evidence type="ECO:0000313" key="8">
    <source>
        <dbReference type="EMBL" id="KPI87746.1"/>
    </source>
</evidence>
<dbReference type="Gene3D" id="3.40.50.300">
    <property type="entry name" value="P-loop containing nucleotide triphosphate hydrolases"/>
    <property type="match status" value="1"/>
</dbReference>
<dbReference type="EMBL" id="LJSK01000075">
    <property type="protein sequence ID" value="KPI87746.1"/>
    <property type="molecule type" value="Genomic_DNA"/>
</dbReference>
<gene>
    <name evidence="8" type="ORF">ABL78_3155</name>
</gene>
<evidence type="ECO:0000256" key="3">
    <source>
        <dbReference type="ARBA" id="ARBA00022763"/>
    </source>
</evidence>
<dbReference type="SMART" id="SM00534">
    <property type="entry name" value="MUTSac"/>
    <property type="match status" value="1"/>
</dbReference>
<dbReference type="Pfam" id="PF01624">
    <property type="entry name" value="MutS_I"/>
    <property type="match status" value="1"/>
</dbReference>
<evidence type="ECO:0000256" key="1">
    <source>
        <dbReference type="ARBA" id="ARBA00006271"/>
    </source>
</evidence>
<reference evidence="8 9" key="1">
    <citation type="journal article" date="2015" name="PLoS Pathog.">
        <title>Leptomonas seymouri: Adaptations to the Dixenous Life Cycle Analyzed by Genome Sequencing, Transcriptome Profiling and Co-infection with Leishmania donovani.</title>
        <authorList>
            <person name="Kraeva N."/>
            <person name="Butenko A."/>
            <person name="Hlavacova J."/>
            <person name="Kostygov A."/>
            <person name="Myskova J."/>
            <person name="Grybchuk D."/>
            <person name="Lestinova T."/>
            <person name="Votypka J."/>
            <person name="Volf P."/>
            <person name="Opperdoes F."/>
            <person name="Flegontov P."/>
            <person name="Lukes J."/>
            <person name="Yurchenko V."/>
        </authorList>
    </citation>
    <scope>NUCLEOTIDE SEQUENCE [LARGE SCALE GENOMIC DNA]</scope>
    <source>
        <strain evidence="8 9">ATCC 30220</strain>
    </source>
</reference>
<dbReference type="Gene3D" id="3.40.1170.10">
    <property type="entry name" value="DNA repair protein MutS, domain I"/>
    <property type="match status" value="1"/>
</dbReference>
<dbReference type="GO" id="GO:0032301">
    <property type="term" value="C:MutSalpha complex"/>
    <property type="evidence" value="ECO:0007669"/>
    <property type="project" value="TreeGrafter"/>
</dbReference>
<dbReference type="PIRSF" id="PIRSF037677">
    <property type="entry name" value="DNA_mis_repair_Msh6"/>
    <property type="match status" value="1"/>
</dbReference>
<dbReference type="InterPro" id="IPR000432">
    <property type="entry name" value="DNA_mismatch_repair_MutS_C"/>
</dbReference>
<dbReference type="GO" id="GO:0140664">
    <property type="term" value="F:ATP-dependent DNA damage sensor activity"/>
    <property type="evidence" value="ECO:0007669"/>
    <property type="project" value="InterPro"/>
</dbReference>
<dbReference type="InterPro" id="IPR027417">
    <property type="entry name" value="P-loop_NTPase"/>
</dbReference>
<dbReference type="PANTHER" id="PTHR11361:SF148">
    <property type="entry name" value="DNA MISMATCH REPAIR PROTEIN MSH6"/>
    <property type="match status" value="1"/>
</dbReference>
<dbReference type="FunFam" id="3.40.1170.10:FF:000014">
    <property type="entry name" value="Mismatch repair protein MSH8, putative"/>
    <property type="match status" value="1"/>
</dbReference>